<sequence>MGQVEIGAKISVDAGNAASKVLELKESVKQLSEEFKSAKEGSNEQKESYIRLQQAQNELKNANKELQTSIGGANDAAKEGHGHFEELKNKMSTISPAAGGAAESANKFNGVLNILRANPIIAIISLLVAVIIGLISKFKEMDGAADVMSDAWKELSGIFETFINKILTPLIDGFVTVIKFITSAAEVIADKLGIASKSTSQRLGELAKASREVEDAQKDQAIALAESNRKLQEAREKAGDANLPIKERVIALKEAAKIEKEELDKTVKLNQDKAKYAMEAMALEMGARKELIDQIRLGTVESLKAARAEMLEMKNVNKEKLYELDAQIIAAEDAAAQSAKIGKKTSSQINSLEKQDAADRKSRQKEAADEAKKIREQGEKDVDDAMKKMLAEDKYDEELAERKKKRDDKEYQDMIKKMEDEQQYDIELEERKKKRETKEAKEELVKQKAIANNTKLKFAQRRAELDVIDTMLKEYRDKGLLTEDEFTKGTAENAAARTAIAQAEQQAKVDLMHSWMDAASGVADIIGKQTAVGKGISIASALISTYEGIAKGVKLGYPMAIPAVIAASATGFKAVQSIINTPVPNGGGGGGSAPSGVSASAPLIPRQAMSTTSLSGQTLASLNATASRAYVVESDIANNQQRIQRINRAARLI</sequence>
<keyword evidence="1" id="KW-0175">Coiled coil</keyword>
<evidence type="ECO:0000256" key="2">
    <source>
        <dbReference type="SAM" id="MobiDB-lite"/>
    </source>
</evidence>
<feature type="compositionally biased region" description="Basic and acidic residues" evidence="2">
    <location>
        <begin position="353"/>
        <end position="384"/>
    </location>
</feature>
<protein>
    <submittedName>
        <fullName evidence="4">Uncharacterized protein</fullName>
    </submittedName>
</protein>
<feature type="transmembrane region" description="Helical" evidence="3">
    <location>
        <begin position="117"/>
        <end position="135"/>
    </location>
</feature>
<proteinExistence type="predicted"/>
<evidence type="ECO:0000256" key="3">
    <source>
        <dbReference type="SAM" id="Phobius"/>
    </source>
</evidence>
<organism evidence="4">
    <name type="scientific">uncultured Caudovirales phage</name>
    <dbReference type="NCBI Taxonomy" id="2100421"/>
    <lineage>
        <taxon>Viruses</taxon>
        <taxon>Duplodnaviria</taxon>
        <taxon>Heunggongvirae</taxon>
        <taxon>Uroviricota</taxon>
        <taxon>Caudoviricetes</taxon>
        <taxon>Peduoviridae</taxon>
        <taxon>Maltschvirus</taxon>
        <taxon>Maltschvirus maltsch</taxon>
    </lineage>
</organism>
<feature type="region of interest" description="Disordered" evidence="2">
    <location>
        <begin position="339"/>
        <end position="384"/>
    </location>
</feature>
<keyword evidence="3" id="KW-0812">Transmembrane</keyword>
<accession>A0A6J7WJV0</accession>
<keyword evidence="3" id="KW-1133">Transmembrane helix</keyword>
<keyword evidence="3" id="KW-0472">Membrane</keyword>
<feature type="coiled-coil region" evidence="1">
    <location>
        <begin position="206"/>
        <end position="273"/>
    </location>
</feature>
<dbReference type="EMBL" id="LR798248">
    <property type="protein sequence ID" value="CAB5218047.1"/>
    <property type="molecule type" value="Genomic_DNA"/>
</dbReference>
<gene>
    <name evidence="4" type="ORF">UFOVP208_44</name>
</gene>
<evidence type="ECO:0000256" key="1">
    <source>
        <dbReference type="SAM" id="Coils"/>
    </source>
</evidence>
<feature type="coiled-coil region" evidence="1">
    <location>
        <begin position="14"/>
        <end position="72"/>
    </location>
</feature>
<reference evidence="4" key="1">
    <citation type="submission" date="2020-05" db="EMBL/GenBank/DDBJ databases">
        <authorList>
            <person name="Chiriac C."/>
            <person name="Salcher M."/>
            <person name="Ghai R."/>
            <person name="Kavagutti S V."/>
        </authorList>
    </citation>
    <scope>NUCLEOTIDE SEQUENCE</scope>
</reference>
<evidence type="ECO:0000313" key="4">
    <source>
        <dbReference type="EMBL" id="CAB5218047.1"/>
    </source>
</evidence>
<name>A0A6J7WJV0_9CAUD</name>